<name>A0A0A2M792_9FLAO</name>
<reference evidence="1 2" key="1">
    <citation type="submission" date="2013-09" db="EMBL/GenBank/DDBJ databases">
        <authorList>
            <person name="Zeng Z."/>
            <person name="Chen C."/>
        </authorList>
    </citation>
    <scope>NUCLEOTIDE SEQUENCE [LARGE SCALE GENOMIC DNA]</scope>
    <source>
        <strain evidence="1 2">WB 3.3-2</strain>
    </source>
</reference>
<dbReference type="EMBL" id="JRLX01000002">
    <property type="protein sequence ID" value="KGO88139.1"/>
    <property type="molecule type" value="Genomic_DNA"/>
</dbReference>
<dbReference type="PANTHER" id="PTHR37841:SF1">
    <property type="entry name" value="DUF3298 DOMAIN-CONTAINING PROTEIN"/>
    <property type="match status" value="1"/>
</dbReference>
<proteinExistence type="predicted"/>
<evidence type="ECO:0000313" key="2">
    <source>
        <dbReference type="Proteomes" id="UP000030152"/>
    </source>
</evidence>
<gene>
    <name evidence="1" type="ORF">Q765_03570</name>
</gene>
<sequence>MKHLHFIILFISLAVNAQDFDKIKDSVKNKYEYIGYNPKYAMAEARTKKGKYTLLNSKGKELFPPKYDHIYITPTGWLQTTIKIAKSYKRGYINKDGSQRIPIIYDDVYLFDDNTIRATLNSKIGILDTLGNTVIPLKYDEITHAAPNYYFIKSKGLYALYHHNTAVTNFIYKEVSGFTFDNVPVIMQDNTATVIDTSGRILFTPIRGHKIIRLFKEYGIIKNNKSEKYGIIDLKGIIKLPCKYTYIELAGNNFIVTIGKYSGVANLSDKLIIPIEFDNILERNNGLFLVLKNNKWGVINSEGIEVLNIKYKKTSIYKDKYILATNESDKTGIFDLTGNTVLPFTYKFYSLVHNTAICSDGLHCYWLYFQNSKPSFISLFEDADSFKDYGIFDYEQNGYHIFKKGGKYGLVYLLRKNITVAAIYDDISPIYATSEYIMKYDGKYGIINAHNEIIEPLIYDEIILKKESIVLKSKGNKDKVKELNYNGLSED</sequence>
<accession>A0A0A2M792</accession>
<comment type="caution">
    <text evidence="1">The sequence shown here is derived from an EMBL/GenBank/DDBJ whole genome shotgun (WGS) entry which is preliminary data.</text>
</comment>
<dbReference type="Pfam" id="PF14903">
    <property type="entry name" value="WG_beta_rep"/>
    <property type="match status" value="4"/>
</dbReference>
<dbReference type="OrthoDB" id="5464673at2"/>
<dbReference type="InterPro" id="IPR032774">
    <property type="entry name" value="WG_beta_rep"/>
</dbReference>
<evidence type="ECO:0000313" key="1">
    <source>
        <dbReference type="EMBL" id="KGO88139.1"/>
    </source>
</evidence>
<dbReference type="Proteomes" id="UP000030152">
    <property type="component" value="Unassembled WGS sequence"/>
</dbReference>
<dbReference type="STRING" id="1121895.GCA_000378485_01065"/>
<organism evidence="1 2">
    <name type="scientific">Flavobacterium rivuli WB 3.3-2 = DSM 21788</name>
    <dbReference type="NCBI Taxonomy" id="1121895"/>
    <lineage>
        <taxon>Bacteria</taxon>
        <taxon>Pseudomonadati</taxon>
        <taxon>Bacteroidota</taxon>
        <taxon>Flavobacteriia</taxon>
        <taxon>Flavobacteriales</taxon>
        <taxon>Flavobacteriaceae</taxon>
        <taxon>Flavobacterium</taxon>
    </lineage>
</organism>
<dbReference type="PANTHER" id="PTHR37841">
    <property type="entry name" value="GLR2918 PROTEIN"/>
    <property type="match status" value="1"/>
</dbReference>
<dbReference type="AlphaFoldDB" id="A0A0A2M792"/>
<protein>
    <recommendedName>
        <fullName evidence="3">WG repeat-containing protein</fullName>
    </recommendedName>
</protein>
<dbReference type="RefSeq" id="WP_020212195.1">
    <property type="nucleotide sequence ID" value="NZ_JRLX01000002.1"/>
</dbReference>
<keyword evidence="2" id="KW-1185">Reference proteome</keyword>
<dbReference type="eggNOG" id="COG0515">
    <property type="taxonomic scope" value="Bacteria"/>
</dbReference>
<evidence type="ECO:0008006" key="3">
    <source>
        <dbReference type="Google" id="ProtNLM"/>
    </source>
</evidence>